<dbReference type="Proteomes" id="UP001198163">
    <property type="component" value="Unassembled WGS sequence"/>
</dbReference>
<dbReference type="InterPro" id="IPR036291">
    <property type="entry name" value="NAD(P)-bd_dom_sf"/>
</dbReference>
<dbReference type="SUPFAM" id="SSF51735">
    <property type="entry name" value="NAD(P)-binding Rossmann-fold domains"/>
    <property type="match status" value="1"/>
</dbReference>
<accession>A0AAE3EIG1</accession>
<dbReference type="PANTHER" id="PTHR44196">
    <property type="entry name" value="DEHYDROGENASE/REDUCTASE SDR FAMILY MEMBER 7B"/>
    <property type="match status" value="1"/>
</dbReference>
<sequence length="237" mass="25051">MNKPLEGKTALVTGSSRGVGRLIAKGLAELGCSTVFCHGRTEGACEGVALDVKNAGARAVIAAAELSKPDEVERLAQSILASGGVDILYNNAAVMHPWRESVGELTMEDWAWSFQVNVFAPARLTAALLPPMIEKNWGRIVNLTSGIDKTPQLACYGASKHALDKWTDDLAAALTGTNVIASLLDPGWLKTDLGGANADNEPETVLPGALVPALLPDGSESGRFFRAQELRSFTLPE</sequence>
<evidence type="ECO:0000256" key="1">
    <source>
        <dbReference type="ARBA" id="ARBA00006484"/>
    </source>
</evidence>
<dbReference type="CDD" id="cd05233">
    <property type="entry name" value="SDR_c"/>
    <property type="match status" value="1"/>
</dbReference>
<dbReference type="Gene3D" id="3.40.50.720">
    <property type="entry name" value="NAD(P)-binding Rossmann-like Domain"/>
    <property type="match status" value="1"/>
</dbReference>
<gene>
    <name evidence="4" type="ORF">K7J14_10215</name>
</gene>
<comment type="caution">
    <text evidence="4">The sequence shown here is derived from an EMBL/GenBank/DDBJ whole genome shotgun (WGS) entry which is preliminary data.</text>
</comment>
<dbReference type="InterPro" id="IPR002347">
    <property type="entry name" value="SDR_fam"/>
</dbReference>
<comment type="similarity">
    <text evidence="1 3">Belongs to the short-chain dehydrogenases/reductases (SDR) family.</text>
</comment>
<dbReference type="PANTHER" id="PTHR44196:SF1">
    <property type="entry name" value="DEHYDROGENASE_REDUCTASE SDR FAMILY MEMBER 7B"/>
    <property type="match status" value="1"/>
</dbReference>
<dbReference type="EMBL" id="JAINWA010000003">
    <property type="protein sequence ID" value="MCD1655072.1"/>
    <property type="molecule type" value="Genomic_DNA"/>
</dbReference>
<dbReference type="GO" id="GO:0016020">
    <property type="term" value="C:membrane"/>
    <property type="evidence" value="ECO:0007669"/>
    <property type="project" value="TreeGrafter"/>
</dbReference>
<organism evidence="4 5">
    <name type="scientific">Teretinema zuelzerae</name>
    <dbReference type="NCBI Taxonomy" id="156"/>
    <lineage>
        <taxon>Bacteria</taxon>
        <taxon>Pseudomonadati</taxon>
        <taxon>Spirochaetota</taxon>
        <taxon>Spirochaetia</taxon>
        <taxon>Spirochaetales</taxon>
        <taxon>Treponemataceae</taxon>
        <taxon>Teretinema</taxon>
    </lineage>
</organism>
<keyword evidence="5" id="KW-1185">Reference proteome</keyword>
<reference evidence="4" key="1">
    <citation type="submission" date="2021-08" db="EMBL/GenBank/DDBJ databases">
        <title>Comparative analyses of Brucepasteria parasyntrophica and Teretinema zuelzerae.</title>
        <authorList>
            <person name="Song Y."/>
            <person name="Brune A."/>
        </authorList>
    </citation>
    <scope>NUCLEOTIDE SEQUENCE</scope>
    <source>
        <strain evidence="4">DSM 1903</strain>
    </source>
</reference>
<dbReference type="PRINTS" id="PR00080">
    <property type="entry name" value="SDRFAMILY"/>
</dbReference>
<proteinExistence type="inferred from homology"/>
<dbReference type="RefSeq" id="WP_230755849.1">
    <property type="nucleotide sequence ID" value="NZ_JAINWA010000003.1"/>
</dbReference>
<protein>
    <submittedName>
        <fullName evidence="4">SDR family oxidoreductase</fullName>
    </submittedName>
</protein>
<evidence type="ECO:0000313" key="5">
    <source>
        <dbReference type="Proteomes" id="UP001198163"/>
    </source>
</evidence>
<dbReference type="GO" id="GO:0016491">
    <property type="term" value="F:oxidoreductase activity"/>
    <property type="evidence" value="ECO:0007669"/>
    <property type="project" value="UniProtKB-KW"/>
</dbReference>
<evidence type="ECO:0000256" key="2">
    <source>
        <dbReference type="ARBA" id="ARBA00023002"/>
    </source>
</evidence>
<evidence type="ECO:0000256" key="3">
    <source>
        <dbReference type="RuleBase" id="RU000363"/>
    </source>
</evidence>
<keyword evidence="2" id="KW-0560">Oxidoreductase</keyword>
<dbReference type="PRINTS" id="PR00081">
    <property type="entry name" value="GDHRDH"/>
</dbReference>
<evidence type="ECO:0000313" key="4">
    <source>
        <dbReference type="EMBL" id="MCD1655072.1"/>
    </source>
</evidence>
<name>A0AAE3EIG1_9SPIR</name>
<dbReference type="Pfam" id="PF00106">
    <property type="entry name" value="adh_short"/>
    <property type="match status" value="1"/>
</dbReference>
<dbReference type="AlphaFoldDB" id="A0AAE3EIG1"/>